<feature type="disulfide bond" evidence="14">
    <location>
        <begin position="749"/>
        <end position="835"/>
    </location>
</feature>
<dbReference type="Pfam" id="PF10613">
    <property type="entry name" value="Lig_chan-Glu_bd"/>
    <property type="match status" value="1"/>
</dbReference>
<evidence type="ECO:0000256" key="3">
    <source>
        <dbReference type="ARBA" id="ARBA00022448"/>
    </source>
</evidence>
<evidence type="ECO:0000256" key="12">
    <source>
        <dbReference type="ARBA" id="ARBA00023303"/>
    </source>
</evidence>
<comment type="function">
    <text evidence="13">Glutamate-gated receptor that probably acts as non-selective cation channel.</text>
</comment>
<accession>A0A7J7D7M1</accession>
<evidence type="ECO:0000313" key="18">
    <source>
        <dbReference type="EMBL" id="KAF5742323.1"/>
    </source>
</evidence>
<dbReference type="FunFam" id="1.10.287.70:FF:000037">
    <property type="entry name" value="Glutamate receptor"/>
    <property type="match status" value="1"/>
</dbReference>
<keyword evidence="10" id="KW-0325">Glycoprotein</keyword>
<comment type="subcellular location">
    <subcellularLocation>
        <location evidence="1">Membrane</location>
        <topology evidence="1">Multi-pass membrane protein</topology>
    </subcellularLocation>
</comment>
<dbReference type="FunFam" id="3.40.190.10:FF:000054">
    <property type="entry name" value="Glutamate receptor"/>
    <property type="match status" value="1"/>
</dbReference>
<keyword evidence="11 13" id="KW-1071">Ligand-gated ion channel</keyword>
<dbReference type="Proteomes" id="UP000593562">
    <property type="component" value="Unassembled WGS sequence"/>
</dbReference>
<organism evidence="18 19">
    <name type="scientific">Tripterygium wilfordii</name>
    <name type="common">Thunder God vine</name>
    <dbReference type="NCBI Taxonomy" id="458696"/>
    <lineage>
        <taxon>Eukaryota</taxon>
        <taxon>Viridiplantae</taxon>
        <taxon>Streptophyta</taxon>
        <taxon>Embryophyta</taxon>
        <taxon>Tracheophyta</taxon>
        <taxon>Spermatophyta</taxon>
        <taxon>Magnoliopsida</taxon>
        <taxon>eudicotyledons</taxon>
        <taxon>Gunneridae</taxon>
        <taxon>Pentapetalae</taxon>
        <taxon>rosids</taxon>
        <taxon>fabids</taxon>
        <taxon>Celastrales</taxon>
        <taxon>Celastraceae</taxon>
        <taxon>Tripterygium</taxon>
    </lineage>
</organism>
<comment type="caution">
    <text evidence="18">The sequence shown here is derived from an EMBL/GenBank/DDBJ whole genome shotgun (WGS) entry which is preliminary data.</text>
</comment>
<keyword evidence="5" id="KW-0732">Signal</keyword>
<dbReference type="AlphaFoldDB" id="A0A7J7D7M1"/>
<evidence type="ECO:0000256" key="11">
    <source>
        <dbReference type="ARBA" id="ARBA00023286"/>
    </source>
</evidence>
<dbReference type="InterPro" id="IPR044440">
    <property type="entry name" value="GABAb_receptor_plant_PBP1"/>
</dbReference>
<keyword evidence="3 13" id="KW-0813">Transport</keyword>
<gene>
    <name evidence="18" type="ORF">HS088_TW09G00367</name>
</gene>
<keyword evidence="19" id="KW-1185">Reference proteome</keyword>
<feature type="domain" description="Ionotropic glutamate receptor C-terminal" evidence="17">
    <location>
        <begin position="470"/>
        <end position="831"/>
    </location>
</feature>
<dbReference type="InterPro" id="IPR015683">
    <property type="entry name" value="Ionotropic_Glu_rcpt"/>
</dbReference>
<comment type="similarity">
    <text evidence="2 13">Belongs to the glutamate-gated ion channel (TC 1.A.10.1) family.</text>
</comment>
<evidence type="ECO:0000313" key="19">
    <source>
        <dbReference type="Proteomes" id="UP000593562"/>
    </source>
</evidence>
<dbReference type="PIRSF" id="PIRSF037090">
    <property type="entry name" value="Iontro_Glu-like_rcpt_pln"/>
    <property type="match status" value="1"/>
</dbReference>
<feature type="transmembrane region" description="Helical" evidence="16">
    <location>
        <begin position="587"/>
        <end position="605"/>
    </location>
</feature>
<dbReference type="InterPro" id="IPR001828">
    <property type="entry name" value="ANF_lig-bd_rcpt"/>
</dbReference>
<keyword evidence="7 13" id="KW-0406">Ion transport</keyword>
<dbReference type="Gene3D" id="3.40.190.10">
    <property type="entry name" value="Periplasmic binding protein-like II"/>
    <property type="match status" value="2"/>
</dbReference>
<dbReference type="CDD" id="cd13686">
    <property type="entry name" value="GluR_Plant"/>
    <property type="match status" value="1"/>
</dbReference>
<keyword evidence="6 16" id="KW-1133">Transmembrane helix</keyword>
<evidence type="ECO:0000256" key="15">
    <source>
        <dbReference type="SAM" id="MobiDB-lite"/>
    </source>
</evidence>
<evidence type="ECO:0000256" key="10">
    <source>
        <dbReference type="ARBA" id="ARBA00023180"/>
    </source>
</evidence>
<evidence type="ECO:0000256" key="1">
    <source>
        <dbReference type="ARBA" id="ARBA00004141"/>
    </source>
</evidence>
<proteinExistence type="inferred from homology"/>
<evidence type="ECO:0000256" key="9">
    <source>
        <dbReference type="ARBA" id="ARBA00023170"/>
    </source>
</evidence>
<protein>
    <recommendedName>
        <fullName evidence="13">Glutamate receptor</fullName>
    </recommendedName>
</protein>
<keyword evidence="14" id="KW-1015">Disulfide bond</keyword>
<dbReference type="InParanoid" id="A0A7J7D7M1"/>
<dbReference type="GO" id="GO:0016020">
    <property type="term" value="C:membrane"/>
    <property type="evidence" value="ECO:0007669"/>
    <property type="project" value="UniProtKB-SubCell"/>
</dbReference>
<evidence type="ECO:0000256" key="2">
    <source>
        <dbReference type="ARBA" id="ARBA00008685"/>
    </source>
</evidence>
<evidence type="ECO:0000256" key="5">
    <source>
        <dbReference type="ARBA" id="ARBA00022729"/>
    </source>
</evidence>
<dbReference type="GO" id="GO:0015276">
    <property type="term" value="F:ligand-gated monoatomic ion channel activity"/>
    <property type="evidence" value="ECO:0007669"/>
    <property type="project" value="InterPro"/>
</dbReference>
<dbReference type="FunFam" id="3.40.50.2300:FF:000188">
    <property type="entry name" value="Glutamate receptor"/>
    <property type="match status" value="1"/>
</dbReference>
<dbReference type="Gene3D" id="1.10.287.70">
    <property type="match status" value="1"/>
</dbReference>
<dbReference type="EMBL" id="JAAARO010000009">
    <property type="protein sequence ID" value="KAF5742323.1"/>
    <property type="molecule type" value="Genomic_DNA"/>
</dbReference>
<dbReference type="SUPFAM" id="SSF53850">
    <property type="entry name" value="Periplasmic binding protein-like II"/>
    <property type="match status" value="1"/>
</dbReference>
<dbReference type="SUPFAM" id="SSF53822">
    <property type="entry name" value="Periplasmic binding protein-like I"/>
    <property type="match status" value="1"/>
</dbReference>
<name>A0A7J7D7M1_TRIWF</name>
<dbReference type="Pfam" id="PF01094">
    <property type="entry name" value="ANF_receptor"/>
    <property type="match status" value="1"/>
</dbReference>
<dbReference type="InterPro" id="IPR019594">
    <property type="entry name" value="Glu/Gly-bd"/>
</dbReference>
<dbReference type="InterPro" id="IPR028082">
    <property type="entry name" value="Peripla_BP_I"/>
</dbReference>
<keyword evidence="9 13" id="KW-0675">Receptor</keyword>
<feature type="compositionally biased region" description="Polar residues" evidence="15">
    <location>
        <begin position="941"/>
        <end position="955"/>
    </location>
</feature>
<feature type="transmembrane region" description="Helical" evidence="16">
    <location>
        <begin position="853"/>
        <end position="876"/>
    </location>
</feature>
<dbReference type="Pfam" id="PF00060">
    <property type="entry name" value="Lig_chan"/>
    <property type="match status" value="1"/>
</dbReference>
<dbReference type="SMART" id="SM00079">
    <property type="entry name" value="PBPe"/>
    <property type="match status" value="1"/>
</dbReference>
<dbReference type="InterPro" id="IPR001320">
    <property type="entry name" value="Iontro_rcpt_C"/>
</dbReference>
<dbReference type="PANTHER" id="PTHR18966">
    <property type="entry name" value="IONOTROPIC GLUTAMATE RECEPTOR"/>
    <property type="match status" value="1"/>
</dbReference>
<evidence type="ECO:0000256" key="13">
    <source>
        <dbReference type="PIRNR" id="PIRNR037090"/>
    </source>
</evidence>
<dbReference type="Gene3D" id="3.40.50.2300">
    <property type="match status" value="3"/>
</dbReference>
<evidence type="ECO:0000259" key="17">
    <source>
        <dbReference type="SMART" id="SM00079"/>
    </source>
</evidence>
<evidence type="ECO:0000256" key="16">
    <source>
        <dbReference type="SAM" id="Phobius"/>
    </source>
</evidence>
<evidence type="ECO:0000256" key="14">
    <source>
        <dbReference type="PIRSR" id="PIRSR037090-50"/>
    </source>
</evidence>
<feature type="transmembrane region" description="Helical" evidence="16">
    <location>
        <begin position="648"/>
        <end position="666"/>
    </location>
</feature>
<evidence type="ECO:0000256" key="4">
    <source>
        <dbReference type="ARBA" id="ARBA00022692"/>
    </source>
</evidence>
<sequence length="964" mass="107102">MCTVSSYVVKPQLPSSSISVNSVSRACFLLCLFFSHGAGAAIDGGSSNSITSIGAIIDLSSRIGKEEKTAMEIAVQNFNNYSKDNKLELFIRDSVGGGPLKAAFAAGDLIKQNKVKVIIGMETWEEAALVADVGSSAQIPIISLASAATTPPLMPVRWPYLVRMVGDGVEQMRCIASIVQSYNWRRVVVIYEDDAYGGSSGKLDVLSGALQNNGLEIEYRLVLPPFALLSNPKEAIQEELIKLLKVQSRVFIVLKSSLPATTHLFKEAKKMGLVGRESVWIVTDTITDLLDSVDSSVISSMEGALGIKTSYDDNSRFYKKLRTQFRNTFWHNYPEEEDFQLGIHALRAYDSIITVARAVKRMTNSTSSKMLLETILSTNFTGLSGEISFRSGQLSSMPELKIVNVIGKKYKELDFWVPKSGFSINGTLIISENGEAANGTRGLAGPVIWPGDLTRAPKGWAIPTAVKPLRIGVPTRLTFDNFVKTTCEESGEIKYDGFCIELFKQVIGVLDYHLPYEFVSHEGSYDDLVVDVYNKKYDAAVGDITILEDRSLIVEFTQPYMESGLSMIVPAKVESNWMFLKPFSMKMWIMTAVIFIYTTLIVWFLEHRSNPEFGGTSRKNQISSVLWFTSSSLFFAQKENVHSNFTRAVIVVWMVVVFVLTSSYTASLSSLLTVNRLEPSFDSNIRGLKVASDDESFVKNYLDKVLGIEPDSIITFKSEDDYRDQLDSKSIDAAFLELPYARVFMSRNCKKYATITDHYRFGGLAFVSKIVSLQLRHHITFSYQENRFSHFTLSLQAFQKGSPIATDVSRAILQLSENGKLKELEETWFVSTTGCAANGTDDHIESLSLHSFWGLYLITGITSSLCVLIFIARLLITFRRHQQAYQSGANSSEKSILKTARRLASFIVNGEYSKTPRTDGAPGQASDTVEGKSRSSEDANTDSNPQNNRVSSPTDLQMLQITRF</sequence>
<evidence type="ECO:0000256" key="7">
    <source>
        <dbReference type="ARBA" id="ARBA00023065"/>
    </source>
</evidence>
<reference evidence="18 19" key="1">
    <citation type="journal article" date="2020" name="Nat. Commun.">
        <title>Genome of Tripterygium wilfordii and identification of cytochrome P450 involved in triptolide biosynthesis.</title>
        <authorList>
            <person name="Tu L."/>
            <person name="Su P."/>
            <person name="Zhang Z."/>
            <person name="Gao L."/>
            <person name="Wang J."/>
            <person name="Hu T."/>
            <person name="Zhou J."/>
            <person name="Zhang Y."/>
            <person name="Zhao Y."/>
            <person name="Liu Y."/>
            <person name="Song Y."/>
            <person name="Tong Y."/>
            <person name="Lu Y."/>
            <person name="Yang J."/>
            <person name="Xu C."/>
            <person name="Jia M."/>
            <person name="Peters R.J."/>
            <person name="Huang L."/>
            <person name="Gao W."/>
        </authorList>
    </citation>
    <scope>NUCLEOTIDE SEQUENCE [LARGE SCALE GENOMIC DNA]</scope>
    <source>
        <strain evidence="19">cv. XIE 37</strain>
        <tissue evidence="18">Leaf</tissue>
    </source>
</reference>
<evidence type="ECO:0000256" key="6">
    <source>
        <dbReference type="ARBA" id="ARBA00022989"/>
    </source>
</evidence>
<keyword evidence="12 13" id="KW-0407">Ion channel</keyword>
<evidence type="ECO:0000256" key="8">
    <source>
        <dbReference type="ARBA" id="ARBA00023136"/>
    </source>
</evidence>
<keyword evidence="4 16" id="KW-0812">Transmembrane</keyword>
<dbReference type="CDD" id="cd19990">
    <property type="entry name" value="PBP1_GABAb_receptor_plant"/>
    <property type="match status" value="1"/>
</dbReference>
<keyword evidence="8 13" id="KW-0472">Membrane</keyword>
<dbReference type="InterPro" id="IPR017103">
    <property type="entry name" value="Iontropic_Glu_rcpt_pln"/>
</dbReference>
<feature type="region of interest" description="Disordered" evidence="15">
    <location>
        <begin position="914"/>
        <end position="955"/>
    </location>
</feature>